<evidence type="ECO:0000313" key="2">
    <source>
        <dbReference type="Proteomes" id="UP000603317"/>
    </source>
</evidence>
<keyword evidence="2" id="KW-1185">Reference proteome</keyword>
<evidence type="ECO:0000313" key="1">
    <source>
        <dbReference type="EMBL" id="GGA04269.1"/>
    </source>
</evidence>
<name>A0ABQ1FB02_9SPHN</name>
<protein>
    <recommendedName>
        <fullName evidence="3">Glyoxalase-like domain-containing protein</fullName>
    </recommendedName>
</protein>
<dbReference type="Proteomes" id="UP000603317">
    <property type="component" value="Unassembled WGS sequence"/>
</dbReference>
<comment type="caution">
    <text evidence="1">The sequence shown here is derived from an EMBL/GenBank/DDBJ whole genome shotgun (WGS) entry which is preliminary data.</text>
</comment>
<proteinExistence type="predicted"/>
<sequence length="250" mass="26782">MRTGMAWEVLYPSGSVPRLERLQAAFNAVGDDESRMPALSCQRLVNPASGYPTIECMVGGLGFDIAAIGVWNREEHAAIEHCFDVEPDTIFNRAGLTIVPGPDIANMAHAMPVVRAGAMLVRRIVDFKSPLAIVWRPIGSAMEPGYFRRVVDAWLAGGPFPALGMVGLRSAPDGGLHSHGLALFTGQELRLDPAIAEAGSEGWALAARLIDRLVESDAVQSPLELSGEGGRTIRLAPSANGRFVVVEWSE</sequence>
<accession>A0ABQ1FB02</accession>
<evidence type="ECO:0008006" key="3">
    <source>
        <dbReference type="Google" id="ProtNLM"/>
    </source>
</evidence>
<organism evidence="1 2">
    <name type="scientific">Blastomonas marina</name>
    <dbReference type="NCBI Taxonomy" id="1867408"/>
    <lineage>
        <taxon>Bacteria</taxon>
        <taxon>Pseudomonadati</taxon>
        <taxon>Pseudomonadota</taxon>
        <taxon>Alphaproteobacteria</taxon>
        <taxon>Sphingomonadales</taxon>
        <taxon>Sphingomonadaceae</taxon>
        <taxon>Blastomonas</taxon>
    </lineage>
</organism>
<gene>
    <name evidence="1" type="ORF">GCM10010923_11810</name>
</gene>
<dbReference type="EMBL" id="BMID01000001">
    <property type="protein sequence ID" value="GGA04269.1"/>
    <property type="molecule type" value="Genomic_DNA"/>
</dbReference>
<reference evidence="2" key="1">
    <citation type="journal article" date="2019" name="Int. J. Syst. Evol. Microbiol.">
        <title>The Global Catalogue of Microorganisms (GCM) 10K type strain sequencing project: providing services to taxonomists for standard genome sequencing and annotation.</title>
        <authorList>
            <consortium name="The Broad Institute Genomics Platform"/>
            <consortium name="The Broad Institute Genome Sequencing Center for Infectious Disease"/>
            <person name="Wu L."/>
            <person name="Ma J."/>
        </authorList>
    </citation>
    <scope>NUCLEOTIDE SEQUENCE [LARGE SCALE GENOMIC DNA]</scope>
    <source>
        <strain evidence="2">CGMCC 1.15297</strain>
    </source>
</reference>